<gene>
    <name evidence="1" type="ORF">QN277_011919</name>
</gene>
<protein>
    <submittedName>
        <fullName evidence="1">Uncharacterized protein</fullName>
    </submittedName>
</protein>
<organism evidence="1 2">
    <name type="scientific">Acacia crassicarpa</name>
    <name type="common">northern wattle</name>
    <dbReference type="NCBI Taxonomy" id="499986"/>
    <lineage>
        <taxon>Eukaryota</taxon>
        <taxon>Viridiplantae</taxon>
        <taxon>Streptophyta</taxon>
        <taxon>Embryophyta</taxon>
        <taxon>Tracheophyta</taxon>
        <taxon>Spermatophyta</taxon>
        <taxon>Magnoliopsida</taxon>
        <taxon>eudicotyledons</taxon>
        <taxon>Gunneridae</taxon>
        <taxon>Pentapetalae</taxon>
        <taxon>rosids</taxon>
        <taxon>fabids</taxon>
        <taxon>Fabales</taxon>
        <taxon>Fabaceae</taxon>
        <taxon>Caesalpinioideae</taxon>
        <taxon>mimosoid clade</taxon>
        <taxon>Acacieae</taxon>
        <taxon>Acacia</taxon>
    </lineage>
</organism>
<reference evidence="1" key="1">
    <citation type="submission" date="2023-10" db="EMBL/GenBank/DDBJ databases">
        <title>Chromosome-level genome of the transformable northern wattle, Acacia crassicarpa.</title>
        <authorList>
            <person name="Massaro I."/>
            <person name="Sinha N.R."/>
            <person name="Poethig S."/>
            <person name="Leichty A.R."/>
        </authorList>
    </citation>
    <scope>NUCLEOTIDE SEQUENCE</scope>
    <source>
        <strain evidence="1">Acra3RX</strain>
        <tissue evidence="1">Leaf</tissue>
    </source>
</reference>
<evidence type="ECO:0000313" key="1">
    <source>
        <dbReference type="EMBL" id="KAK4280277.1"/>
    </source>
</evidence>
<dbReference type="AlphaFoldDB" id="A0AAE1TCA5"/>
<accession>A0AAE1TCA5</accession>
<proteinExistence type="predicted"/>
<comment type="caution">
    <text evidence="1">The sequence shown here is derived from an EMBL/GenBank/DDBJ whole genome shotgun (WGS) entry which is preliminary data.</text>
</comment>
<keyword evidence="2" id="KW-1185">Reference proteome</keyword>
<name>A0AAE1TCA5_9FABA</name>
<dbReference type="EMBL" id="JAWXYG010000002">
    <property type="protein sequence ID" value="KAK4280277.1"/>
    <property type="molecule type" value="Genomic_DNA"/>
</dbReference>
<sequence>MPYFTGLHWRKQHIPSRFRRFLSRLPPPLHIQISNSNLKFSNSSFSLLFFWLGSNSFFSVKCRHSIKRLLVPSIGFSVLSVDEDEDEDDEDRSHLPVSTLPHLQSILIWFVSLSFYFPLFHGNYRCVVLFFFFFEREIEGGGRALTDWSLRSN</sequence>
<evidence type="ECO:0000313" key="2">
    <source>
        <dbReference type="Proteomes" id="UP001293593"/>
    </source>
</evidence>
<dbReference type="Proteomes" id="UP001293593">
    <property type="component" value="Unassembled WGS sequence"/>
</dbReference>